<evidence type="ECO:0000313" key="4">
    <source>
        <dbReference type="Proteomes" id="UP001197974"/>
    </source>
</evidence>
<dbReference type="Proteomes" id="UP001197974">
    <property type="component" value="Chromosome"/>
</dbReference>
<dbReference type="Gene3D" id="2.60.40.790">
    <property type="match status" value="1"/>
</dbReference>
<feature type="domain" description="SHSP" evidence="2">
    <location>
        <begin position="39"/>
        <end position="140"/>
    </location>
</feature>
<keyword evidence="4" id="KW-1185">Reference proteome</keyword>
<dbReference type="PROSITE" id="PS01031">
    <property type="entry name" value="SHSP"/>
    <property type="match status" value="1"/>
</dbReference>
<dbReference type="CDD" id="cd06464">
    <property type="entry name" value="ACD_sHsps-like"/>
    <property type="match status" value="1"/>
</dbReference>
<organism evidence="3 4">
    <name type="scientific">Bacillus carboniphilus</name>
    <dbReference type="NCBI Taxonomy" id="86663"/>
    <lineage>
        <taxon>Bacteria</taxon>
        <taxon>Bacillati</taxon>
        <taxon>Bacillota</taxon>
        <taxon>Bacilli</taxon>
        <taxon>Bacillales</taxon>
        <taxon>Bacillaceae</taxon>
        <taxon>Bacillus</taxon>
    </lineage>
</organism>
<dbReference type="EMBL" id="CP129013">
    <property type="protein sequence ID" value="WLR42285.1"/>
    <property type="molecule type" value="Genomic_DNA"/>
</dbReference>
<proteinExistence type="inferred from homology"/>
<dbReference type="Pfam" id="PF17886">
    <property type="entry name" value="ArsA_HSP20"/>
    <property type="match status" value="1"/>
</dbReference>
<accession>A0ABY9JV35</accession>
<dbReference type="InterPro" id="IPR008978">
    <property type="entry name" value="HSP20-like_chaperone"/>
</dbReference>
<dbReference type="InterPro" id="IPR040612">
    <property type="entry name" value="ArsA_HSP20-like"/>
</dbReference>
<comment type="similarity">
    <text evidence="1">Belongs to the small heat shock protein (HSP20) family.</text>
</comment>
<dbReference type="RefSeq" id="WP_226542647.1">
    <property type="nucleotide sequence ID" value="NZ_CP129013.1"/>
</dbReference>
<evidence type="ECO:0000256" key="1">
    <source>
        <dbReference type="PROSITE-ProRule" id="PRU00285"/>
    </source>
</evidence>
<evidence type="ECO:0000259" key="2">
    <source>
        <dbReference type="PROSITE" id="PS01031"/>
    </source>
</evidence>
<name>A0ABY9JV35_9BACI</name>
<gene>
    <name evidence="3" type="ORF">LC087_16395</name>
</gene>
<reference evidence="3 4" key="1">
    <citation type="submission" date="2023-06" db="EMBL/GenBank/DDBJ databases">
        <title>Five Gram-positive bacteria isolated from mangrove sediments in Shenzhen, Guangdong, China.</title>
        <authorList>
            <person name="Yu S."/>
            <person name="Zheng W."/>
            <person name="Huang Y."/>
        </authorList>
    </citation>
    <scope>NUCLEOTIDE SEQUENCE [LARGE SCALE GENOMIC DNA]</scope>
    <source>
        <strain evidence="3 4">SaN35-3</strain>
    </source>
</reference>
<dbReference type="SUPFAM" id="SSF49764">
    <property type="entry name" value="HSP20-like chaperones"/>
    <property type="match status" value="1"/>
</dbReference>
<evidence type="ECO:0000313" key="3">
    <source>
        <dbReference type="EMBL" id="WLR42285.1"/>
    </source>
</evidence>
<protein>
    <submittedName>
        <fullName evidence="3">Hsp20/alpha crystallin family protein</fullName>
    </submittedName>
</protein>
<dbReference type="InterPro" id="IPR002068">
    <property type="entry name" value="A-crystallin/Hsp20_dom"/>
</dbReference>
<sequence>MENERSRSSSGGPMGMINDFFRQPPKGSLLSQLDNYFMQSTPMRGFPVDKSETDRYFIVSAMLPGVNKEKIDIKVIGDDLVINVKETKTEGTQKLPSGKRTVYLPTHVAKKNMKATYKDGILKIKFPKKSGMEIKIDEAE</sequence>